<feature type="compositionally biased region" description="Basic residues" evidence="2">
    <location>
        <begin position="7"/>
        <end position="16"/>
    </location>
</feature>
<feature type="compositionally biased region" description="Basic and acidic residues" evidence="2">
    <location>
        <begin position="474"/>
        <end position="483"/>
    </location>
</feature>
<feature type="region of interest" description="Disordered" evidence="2">
    <location>
        <begin position="1"/>
        <end position="43"/>
    </location>
</feature>
<feature type="region of interest" description="Disordered" evidence="2">
    <location>
        <begin position="460"/>
        <end position="548"/>
    </location>
</feature>
<feature type="compositionally biased region" description="Polar residues" evidence="2">
    <location>
        <begin position="282"/>
        <end position="308"/>
    </location>
</feature>
<sequence length="573" mass="63865">MTDINAWRKKISHPTRSKTPVADDFDDRHSDNGSERSTSRLRPRPKLTRYLSNYLAISAPQKSDELFSDNFWDNLGQPVDVEPKVDPYMVVQSISTMLLRNPNKPLPVAHNSSILHLVENYRNLREEKEKLDELLKETLDGYKEAEERWSAEEHNFRSEIRRLELIIARGKQGMTELMRARQGSVIHRKRKVHKTPSEEQLETAYEFLWRDQVSQDMMREGQRVVLRSKSPSNQMKALSKTLSHMNDHDDLPVGTPPDRRHKHSLSYWTKSNEAAPSHGESILSSQGRGPPLASQSDDPSDTYSTFSSAGDALPDEEGATTNTIVDARAEGEDFVALRDLVIQLARRRGICIETMLPRLVNILEGKDNAVLEQHLSEAPSKPRQDTDSGDWGLERRPRHSQSQPQLSSDRHPRRHFSFDPGDDTTISAMDQVTAELASVGRTLTLSSQVLAVDTKVSPETRKASMIPSPLQEHPLARVRREDSPSSILTSVYQDSMTRRDSASSVNSSATAVRHSSSIRSSRRISVGPGSSTSAVARSGTPRLTENAGNARNSFALAAARAVGGGSGQKSFGN</sequence>
<reference evidence="3" key="1">
    <citation type="journal article" date="2020" name="Stud. Mycol.">
        <title>101 Dothideomycetes genomes: a test case for predicting lifestyles and emergence of pathogens.</title>
        <authorList>
            <person name="Haridas S."/>
            <person name="Albert R."/>
            <person name="Binder M."/>
            <person name="Bloem J."/>
            <person name="Labutti K."/>
            <person name="Salamov A."/>
            <person name="Andreopoulos B."/>
            <person name="Baker S."/>
            <person name="Barry K."/>
            <person name="Bills G."/>
            <person name="Bluhm B."/>
            <person name="Cannon C."/>
            <person name="Castanera R."/>
            <person name="Culley D."/>
            <person name="Daum C."/>
            <person name="Ezra D."/>
            <person name="Gonzalez J."/>
            <person name="Henrissat B."/>
            <person name="Kuo A."/>
            <person name="Liang C."/>
            <person name="Lipzen A."/>
            <person name="Lutzoni F."/>
            <person name="Magnuson J."/>
            <person name="Mondo S."/>
            <person name="Nolan M."/>
            <person name="Ohm R."/>
            <person name="Pangilinan J."/>
            <person name="Park H.-J."/>
            <person name="Ramirez L."/>
            <person name="Alfaro M."/>
            <person name="Sun H."/>
            <person name="Tritt A."/>
            <person name="Yoshinaga Y."/>
            <person name="Zwiers L.-H."/>
            <person name="Turgeon B."/>
            <person name="Goodwin S."/>
            <person name="Spatafora J."/>
            <person name="Crous P."/>
            <person name="Grigoriev I."/>
        </authorList>
    </citation>
    <scope>NUCLEOTIDE SEQUENCE</scope>
    <source>
        <strain evidence="3">CBS 269.34</strain>
    </source>
</reference>
<dbReference type="AlphaFoldDB" id="A0A6A6R809"/>
<protein>
    <submittedName>
        <fullName evidence="3">Uncharacterized protein</fullName>
    </submittedName>
</protein>
<feature type="coiled-coil region" evidence="1">
    <location>
        <begin position="114"/>
        <end position="148"/>
    </location>
</feature>
<evidence type="ECO:0000256" key="1">
    <source>
        <dbReference type="SAM" id="Coils"/>
    </source>
</evidence>
<feature type="region of interest" description="Disordered" evidence="2">
    <location>
        <begin position="373"/>
        <end position="424"/>
    </location>
</feature>
<dbReference type="Proteomes" id="UP000799750">
    <property type="component" value="Unassembled WGS sequence"/>
</dbReference>
<keyword evidence="4" id="KW-1185">Reference proteome</keyword>
<feature type="compositionally biased region" description="Low complexity" evidence="2">
    <location>
        <begin position="502"/>
        <end position="531"/>
    </location>
</feature>
<dbReference type="EMBL" id="MU004183">
    <property type="protein sequence ID" value="KAF2500711.1"/>
    <property type="molecule type" value="Genomic_DNA"/>
</dbReference>
<evidence type="ECO:0000313" key="3">
    <source>
        <dbReference type="EMBL" id="KAF2500711.1"/>
    </source>
</evidence>
<keyword evidence="1" id="KW-0175">Coiled coil</keyword>
<gene>
    <name evidence="3" type="ORF">BU16DRAFT_614429</name>
</gene>
<name>A0A6A6R809_9PEZI</name>
<evidence type="ECO:0000313" key="4">
    <source>
        <dbReference type="Proteomes" id="UP000799750"/>
    </source>
</evidence>
<accession>A0A6A6R809</accession>
<evidence type="ECO:0000256" key="2">
    <source>
        <dbReference type="SAM" id="MobiDB-lite"/>
    </source>
</evidence>
<feature type="compositionally biased region" description="Polar residues" evidence="2">
    <location>
        <begin position="484"/>
        <end position="495"/>
    </location>
</feature>
<feature type="region of interest" description="Disordered" evidence="2">
    <location>
        <begin position="224"/>
        <end position="317"/>
    </location>
</feature>
<proteinExistence type="predicted"/>
<feature type="compositionally biased region" description="Polar residues" evidence="2">
    <location>
        <begin position="229"/>
        <end position="244"/>
    </location>
</feature>
<organism evidence="3 4">
    <name type="scientific">Lophium mytilinum</name>
    <dbReference type="NCBI Taxonomy" id="390894"/>
    <lineage>
        <taxon>Eukaryota</taxon>
        <taxon>Fungi</taxon>
        <taxon>Dikarya</taxon>
        <taxon>Ascomycota</taxon>
        <taxon>Pezizomycotina</taxon>
        <taxon>Dothideomycetes</taxon>
        <taxon>Pleosporomycetidae</taxon>
        <taxon>Mytilinidiales</taxon>
        <taxon>Mytilinidiaceae</taxon>
        <taxon>Lophium</taxon>
    </lineage>
</organism>
<feature type="compositionally biased region" description="Basic and acidic residues" evidence="2">
    <location>
        <begin position="26"/>
        <end position="38"/>
    </location>
</feature>
<dbReference type="OrthoDB" id="5430717at2759"/>